<sequence>MSEATDPPGPLKRIRIESGSLTAEYRASAEQARNVADRLRHTGLELTVTVDADVRPDLPLLPCARLWQWPDHRATGSSPNRSD</sequence>
<gene>
    <name evidence="1" type="ORF">NRB20_11430</name>
</gene>
<evidence type="ECO:0000313" key="2">
    <source>
        <dbReference type="Proteomes" id="UP000438448"/>
    </source>
</evidence>
<name>A0A7K0CZH3_9NOCA</name>
<organism evidence="1 2">
    <name type="scientific">Nocardia macrotermitis</name>
    <dbReference type="NCBI Taxonomy" id="2585198"/>
    <lineage>
        <taxon>Bacteria</taxon>
        <taxon>Bacillati</taxon>
        <taxon>Actinomycetota</taxon>
        <taxon>Actinomycetes</taxon>
        <taxon>Mycobacteriales</taxon>
        <taxon>Nocardiaceae</taxon>
        <taxon>Nocardia</taxon>
    </lineage>
</organism>
<keyword evidence="2" id="KW-1185">Reference proteome</keyword>
<reference evidence="1 2" key="1">
    <citation type="submission" date="2019-10" db="EMBL/GenBank/DDBJ databases">
        <title>Nocardia macrotermitis sp. nov. and Nocardia aurantia sp. nov., isolated from the gut of fungus growing-termite Macrotermes natalensis.</title>
        <authorList>
            <person name="Benndorf R."/>
            <person name="Schwitalla J."/>
            <person name="Martin K."/>
            <person name="De Beer W."/>
            <person name="Kaster A.-K."/>
            <person name="Vollmers J."/>
            <person name="Poulsen M."/>
            <person name="Beemelmanns C."/>
        </authorList>
    </citation>
    <scope>NUCLEOTIDE SEQUENCE [LARGE SCALE GENOMIC DNA]</scope>
    <source>
        <strain evidence="1 2">RB20</strain>
    </source>
</reference>
<dbReference type="Proteomes" id="UP000438448">
    <property type="component" value="Unassembled WGS sequence"/>
</dbReference>
<dbReference type="AlphaFoldDB" id="A0A7K0CZH3"/>
<accession>A0A7K0CZH3</accession>
<dbReference type="EMBL" id="WEGK01000002">
    <property type="protein sequence ID" value="MQY18074.1"/>
    <property type="molecule type" value="Genomic_DNA"/>
</dbReference>
<protein>
    <submittedName>
        <fullName evidence="1">Uncharacterized protein</fullName>
    </submittedName>
</protein>
<comment type="caution">
    <text evidence="1">The sequence shown here is derived from an EMBL/GenBank/DDBJ whole genome shotgun (WGS) entry which is preliminary data.</text>
</comment>
<evidence type="ECO:0000313" key="1">
    <source>
        <dbReference type="EMBL" id="MQY18074.1"/>
    </source>
</evidence>
<proteinExistence type="predicted"/>